<keyword evidence="5" id="KW-0443">Lipid metabolism</keyword>
<evidence type="ECO:0000256" key="5">
    <source>
        <dbReference type="ARBA" id="ARBA00023098"/>
    </source>
</evidence>
<dbReference type="EMBL" id="FNVU01000002">
    <property type="protein sequence ID" value="SEF95083.1"/>
    <property type="molecule type" value="Genomic_DNA"/>
</dbReference>
<keyword evidence="3" id="KW-0808">Transferase</keyword>
<keyword evidence="2" id="KW-0489">Methyltransferase</keyword>
<organism evidence="6 7">
    <name type="scientific">Actinacidiphila yanglinensis</name>
    <dbReference type="NCBI Taxonomy" id="310779"/>
    <lineage>
        <taxon>Bacteria</taxon>
        <taxon>Bacillati</taxon>
        <taxon>Actinomycetota</taxon>
        <taxon>Actinomycetes</taxon>
        <taxon>Kitasatosporales</taxon>
        <taxon>Streptomycetaceae</taxon>
        <taxon>Actinacidiphila</taxon>
    </lineage>
</organism>
<protein>
    <submittedName>
        <fullName evidence="6">Cyclopropane-fatty-acyl-phospholipid synthase</fullName>
    </submittedName>
</protein>
<dbReference type="OrthoDB" id="9782855at2"/>
<name>A0A1H5W6P0_9ACTN</name>
<dbReference type="InterPro" id="IPR050723">
    <property type="entry name" value="CFA/CMAS"/>
</dbReference>
<dbReference type="CDD" id="cd02440">
    <property type="entry name" value="AdoMet_MTases"/>
    <property type="match status" value="1"/>
</dbReference>
<dbReference type="PANTHER" id="PTHR43667">
    <property type="entry name" value="CYCLOPROPANE-FATTY-ACYL-PHOSPHOLIPID SYNTHASE"/>
    <property type="match status" value="1"/>
</dbReference>
<dbReference type="SUPFAM" id="SSF53335">
    <property type="entry name" value="S-adenosyl-L-methionine-dependent methyltransferases"/>
    <property type="match status" value="1"/>
</dbReference>
<dbReference type="Pfam" id="PF02353">
    <property type="entry name" value="CMAS"/>
    <property type="match status" value="1"/>
</dbReference>
<accession>A0A1H5W6P0</accession>
<sequence length="439" mass="47483">MTTARTLVRPGAAHRLAALAEDALGTPLPVRLRAWDGSETGPDGAPTVVVRSRRALRRLLWRSGELGLAQAYVTGELDVEGDLAQGLRAVWGAARARGPHTPRLSPAGWARVAGSAVRLGAVGAPPPAPASQARLRGGLHSKDRDRAAISHHYDLSNDFYRLLLDDTMAYSCGYWTAREPATGDPARAQRAKLELVCRKLALAPGARLLDIGCGWGSLTLHAAERHAARVTAVTLSREQAGYVRQQVRERGLEQLVEVVGQDYRDITGTGYDAVATVEMGEHVGDAEYPAFAAALHRRVRPGGRVLVQQMSRGANAPGGGAFIEAYIAPDMHMRPVGETVGLLEAAGLEVRSVEAMREHYVRTIRAWHRTLEDRWDAFVRLAGEETARVWRLYLVGGALAFEEGRMGVDQILCARPSDDGGIDPGAAEPADWYRDLAGR</sequence>
<evidence type="ECO:0000256" key="2">
    <source>
        <dbReference type="ARBA" id="ARBA00022603"/>
    </source>
</evidence>
<comment type="similarity">
    <text evidence="1">Belongs to the CFA/CMAS family.</text>
</comment>
<dbReference type="PIRSF" id="PIRSF003085">
    <property type="entry name" value="CMAS"/>
    <property type="match status" value="1"/>
</dbReference>
<dbReference type="Proteomes" id="UP000236754">
    <property type="component" value="Unassembled WGS sequence"/>
</dbReference>
<evidence type="ECO:0000313" key="6">
    <source>
        <dbReference type="EMBL" id="SEF95083.1"/>
    </source>
</evidence>
<evidence type="ECO:0000256" key="4">
    <source>
        <dbReference type="ARBA" id="ARBA00022691"/>
    </source>
</evidence>
<dbReference type="GO" id="GO:0008168">
    <property type="term" value="F:methyltransferase activity"/>
    <property type="evidence" value="ECO:0007669"/>
    <property type="project" value="UniProtKB-KW"/>
</dbReference>
<dbReference type="RefSeq" id="WP_103884682.1">
    <property type="nucleotide sequence ID" value="NZ_FNVU01000002.1"/>
</dbReference>
<keyword evidence="7" id="KW-1185">Reference proteome</keyword>
<dbReference type="AlphaFoldDB" id="A0A1H5W6P0"/>
<dbReference type="InterPro" id="IPR029063">
    <property type="entry name" value="SAM-dependent_MTases_sf"/>
</dbReference>
<gene>
    <name evidence="6" type="ORF">SAMN05216223_102576</name>
</gene>
<evidence type="ECO:0000256" key="3">
    <source>
        <dbReference type="ARBA" id="ARBA00022679"/>
    </source>
</evidence>
<dbReference type="Gene3D" id="3.40.50.150">
    <property type="entry name" value="Vaccinia Virus protein VP39"/>
    <property type="match status" value="1"/>
</dbReference>
<proteinExistence type="inferred from homology"/>
<evidence type="ECO:0000313" key="7">
    <source>
        <dbReference type="Proteomes" id="UP000236754"/>
    </source>
</evidence>
<dbReference type="PANTHER" id="PTHR43667:SF1">
    <property type="entry name" value="CYCLOPROPANE-FATTY-ACYL-PHOSPHOLIPID SYNTHASE"/>
    <property type="match status" value="1"/>
</dbReference>
<keyword evidence="4" id="KW-0949">S-adenosyl-L-methionine</keyword>
<dbReference type="GO" id="GO:0032259">
    <property type="term" value="P:methylation"/>
    <property type="evidence" value="ECO:0007669"/>
    <property type="project" value="UniProtKB-KW"/>
</dbReference>
<dbReference type="InterPro" id="IPR003333">
    <property type="entry name" value="CMAS"/>
</dbReference>
<evidence type="ECO:0000256" key="1">
    <source>
        <dbReference type="ARBA" id="ARBA00010815"/>
    </source>
</evidence>
<reference evidence="6 7" key="1">
    <citation type="submission" date="2016-10" db="EMBL/GenBank/DDBJ databases">
        <authorList>
            <person name="de Groot N.N."/>
        </authorList>
    </citation>
    <scope>NUCLEOTIDE SEQUENCE [LARGE SCALE GENOMIC DNA]</scope>
    <source>
        <strain evidence="6 7">CGMCC 4.2023</strain>
    </source>
</reference>
<dbReference type="GO" id="GO:0008610">
    <property type="term" value="P:lipid biosynthetic process"/>
    <property type="evidence" value="ECO:0007669"/>
    <property type="project" value="InterPro"/>
</dbReference>